<gene>
    <name evidence="6" type="ordered locus">HEAR3241</name>
</gene>
<proteinExistence type="inferred from homology"/>
<evidence type="ECO:0000256" key="1">
    <source>
        <dbReference type="ARBA" id="ARBA00006723"/>
    </source>
</evidence>
<sequence length="73" mass="8058">MPYINIRITREGVTAEQKQALIEGATELLSRVLNKNPATTFVIIDEVDTDNWGIAGENVTTLRKRAAEKKSAS</sequence>
<organism evidence="6 7">
    <name type="scientific">Herminiimonas arsenicoxydans</name>
    <dbReference type="NCBI Taxonomy" id="204773"/>
    <lineage>
        <taxon>Bacteria</taxon>
        <taxon>Pseudomonadati</taxon>
        <taxon>Pseudomonadota</taxon>
        <taxon>Betaproteobacteria</taxon>
        <taxon>Burkholderiales</taxon>
        <taxon>Oxalobacteraceae</taxon>
        <taxon>Herminiimonas</taxon>
    </lineage>
</organism>
<dbReference type="GO" id="GO:0016853">
    <property type="term" value="F:isomerase activity"/>
    <property type="evidence" value="ECO:0007669"/>
    <property type="project" value="UniProtKB-UniRule"/>
</dbReference>
<evidence type="ECO:0000256" key="4">
    <source>
        <dbReference type="RuleBase" id="RU362032"/>
    </source>
</evidence>
<dbReference type="SUPFAM" id="SSF55331">
    <property type="entry name" value="Tautomerase/MIF"/>
    <property type="match status" value="1"/>
</dbReference>
<feature type="active site" description="Proton acceptor; via imino nitrogen" evidence="3">
    <location>
        <position position="2"/>
    </location>
</feature>
<dbReference type="STRING" id="204773.HEAR3241"/>
<evidence type="ECO:0000313" key="6">
    <source>
        <dbReference type="EMBL" id="CAL63348.1"/>
    </source>
</evidence>
<dbReference type="Pfam" id="PF01361">
    <property type="entry name" value="Tautomerase"/>
    <property type="match status" value="1"/>
</dbReference>
<dbReference type="KEGG" id="har:HEAR3241"/>
<dbReference type="EC" id="5.3.2.-" evidence="4"/>
<dbReference type="eggNOG" id="COG1942">
    <property type="taxonomic scope" value="Bacteria"/>
</dbReference>
<evidence type="ECO:0000256" key="2">
    <source>
        <dbReference type="ARBA" id="ARBA00023235"/>
    </source>
</evidence>
<dbReference type="NCBIfam" id="TIGR00013">
    <property type="entry name" value="taut"/>
    <property type="match status" value="1"/>
</dbReference>
<reference evidence="6 7" key="1">
    <citation type="journal article" date="2007" name="PLoS Genet.">
        <title>A tale of two oxidation states: bacterial colonization of arsenic-rich environments.</title>
        <authorList>
            <person name="Muller D."/>
            <person name="Medigue C."/>
            <person name="Koechler S."/>
            <person name="Barbe V."/>
            <person name="Barakat M."/>
            <person name="Talla E."/>
            <person name="Bonnefoy V."/>
            <person name="Krin E."/>
            <person name="Arsene-Ploetze F."/>
            <person name="Carapito C."/>
            <person name="Chandler M."/>
            <person name="Cournoyer B."/>
            <person name="Cruveiller S."/>
            <person name="Dossat C."/>
            <person name="Duval S."/>
            <person name="Heymann M."/>
            <person name="Leize E."/>
            <person name="Lieutaud A."/>
            <person name="Lievremont D."/>
            <person name="Makita Y."/>
            <person name="Mangenot S."/>
            <person name="Nitschke W."/>
            <person name="Ortet P."/>
            <person name="Perdrial N."/>
            <person name="Schoepp B."/>
            <person name="Siguier N."/>
            <person name="Simeonova D.D."/>
            <person name="Rouy Z."/>
            <person name="Segurens B."/>
            <person name="Turlin E."/>
            <person name="Vallenet D."/>
            <person name="Van Dorsselaer A."/>
            <person name="Weiss S."/>
            <person name="Weissenbach J."/>
            <person name="Lett M.C."/>
            <person name="Danchin A."/>
            <person name="Bertin P.N."/>
        </authorList>
    </citation>
    <scope>NUCLEOTIDE SEQUENCE [LARGE SCALE GENOMIC DNA]</scope>
    <source>
        <strain evidence="7">ULPAs1</strain>
    </source>
</reference>
<accession>A4GA11</accession>
<dbReference type="PANTHER" id="PTHR35530">
    <property type="entry name" value="TAUTOMERASE-RELATED"/>
    <property type="match status" value="1"/>
</dbReference>
<name>A4GA11_HERAR</name>
<evidence type="ECO:0000259" key="5">
    <source>
        <dbReference type="Pfam" id="PF01361"/>
    </source>
</evidence>
<evidence type="ECO:0000313" key="7">
    <source>
        <dbReference type="Proteomes" id="UP000006697"/>
    </source>
</evidence>
<dbReference type="Proteomes" id="UP000006697">
    <property type="component" value="Chromosome"/>
</dbReference>
<comment type="similarity">
    <text evidence="1 4">Belongs to the 4-oxalocrotonate tautomerase family.</text>
</comment>
<dbReference type="PANTHER" id="PTHR35530:SF1">
    <property type="entry name" value="2-HYDROXYMUCONATE TAUTOMERASE"/>
    <property type="match status" value="1"/>
</dbReference>
<dbReference type="InterPro" id="IPR018191">
    <property type="entry name" value="4-OT"/>
</dbReference>
<dbReference type="OrthoDB" id="9799841at2"/>
<evidence type="ECO:0000256" key="3">
    <source>
        <dbReference type="PIRSR" id="PIRSR618191-1"/>
    </source>
</evidence>
<dbReference type="HOGENOM" id="CLU_148073_1_2_4"/>
<dbReference type="InterPro" id="IPR004370">
    <property type="entry name" value="4-OT-like_dom"/>
</dbReference>
<protein>
    <recommendedName>
        <fullName evidence="4">Tautomerase</fullName>
        <ecNumber evidence="4">5.3.2.-</ecNumber>
    </recommendedName>
</protein>
<dbReference type="InterPro" id="IPR014347">
    <property type="entry name" value="Tautomerase/MIF_sf"/>
</dbReference>
<dbReference type="Gene3D" id="3.30.429.10">
    <property type="entry name" value="Macrophage Migration Inhibitory Factor"/>
    <property type="match status" value="1"/>
</dbReference>
<dbReference type="EMBL" id="CU207211">
    <property type="protein sequence ID" value="CAL63348.1"/>
    <property type="molecule type" value="Genomic_DNA"/>
</dbReference>
<keyword evidence="2 4" id="KW-0413">Isomerase</keyword>
<feature type="domain" description="4-oxalocrotonate tautomerase-like" evidence="5">
    <location>
        <begin position="2"/>
        <end position="60"/>
    </location>
</feature>
<keyword evidence="7" id="KW-1185">Reference proteome</keyword>
<dbReference type="AlphaFoldDB" id="A4GA11"/>